<dbReference type="RefSeq" id="WP_046476297.1">
    <property type="nucleotide sequence ID" value="NZ_LN829118.1"/>
</dbReference>
<dbReference type="PANTHER" id="PTHR12714:SF24">
    <property type="entry name" value="SLR1182 PROTEIN"/>
    <property type="match status" value="1"/>
</dbReference>
<feature type="transmembrane region" description="Helical" evidence="5">
    <location>
        <begin position="117"/>
        <end position="136"/>
    </location>
</feature>
<keyword evidence="7" id="KW-1185">Reference proteome</keyword>
<evidence type="ECO:0000256" key="1">
    <source>
        <dbReference type="ARBA" id="ARBA00004127"/>
    </source>
</evidence>
<dbReference type="AlphaFoldDB" id="A0A0D6JBU1"/>
<evidence type="ECO:0000256" key="2">
    <source>
        <dbReference type="ARBA" id="ARBA00022692"/>
    </source>
</evidence>
<name>A0A0D6JBU1_9HYPH</name>
<dbReference type="Gene3D" id="1.20.120.1630">
    <property type="match status" value="1"/>
</dbReference>
<dbReference type="GO" id="GO:0012505">
    <property type="term" value="C:endomembrane system"/>
    <property type="evidence" value="ECO:0007669"/>
    <property type="project" value="UniProtKB-SubCell"/>
</dbReference>
<evidence type="ECO:0000256" key="3">
    <source>
        <dbReference type="ARBA" id="ARBA00022989"/>
    </source>
</evidence>
<dbReference type="Pfam" id="PF04191">
    <property type="entry name" value="PEMT"/>
    <property type="match status" value="1"/>
</dbReference>
<dbReference type="PANTHER" id="PTHR12714">
    <property type="entry name" value="PROTEIN-S ISOPRENYLCYSTEINE O-METHYLTRANSFERASE"/>
    <property type="match status" value="1"/>
</dbReference>
<accession>A0A0D6JBU1</accession>
<sequence length="161" mass="17859">MSDNAQPSADRPSSIPWPPILLIGALLGGYLMEKFVPLGWPGLDDWPARAVGLSIGAVGMALTIWAAHTLHKHGTTVLPHKQTSALVTDGPFAYFRNPIYLGEVMILFGLAELTKNIWFVVVALVFAVLITWLAILPEERHLLARFGPAYREYMAKARRWI</sequence>
<evidence type="ECO:0000313" key="6">
    <source>
        <dbReference type="EMBL" id="CPR15762.1"/>
    </source>
</evidence>
<evidence type="ECO:0000313" key="7">
    <source>
        <dbReference type="Proteomes" id="UP000033187"/>
    </source>
</evidence>
<proteinExistence type="predicted"/>
<keyword evidence="4 5" id="KW-0472">Membrane</keyword>
<dbReference type="InterPro" id="IPR007318">
    <property type="entry name" value="Phopholipid_MeTrfase"/>
</dbReference>
<dbReference type="Proteomes" id="UP000033187">
    <property type="component" value="Chromosome 1"/>
</dbReference>
<keyword evidence="3 5" id="KW-1133">Transmembrane helix</keyword>
<dbReference type="GO" id="GO:0016740">
    <property type="term" value="F:transferase activity"/>
    <property type="evidence" value="ECO:0007669"/>
    <property type="project" value="UniProtKB-ARBA"/>
</dbReference>
<dbReference type="KEGG" id="fil:BN1229_v1_0491"/>
<organism evidence="6 7">
    <name type="scientific">Candidatus Filomicrobium marinum</name>
    <dbReference type="NCBI Taxonomy" id="1608628"/>
    <lineage>
        <taxon>Bacteria</taxon>
        <taxon>Pseudomonadati</taxon>
        <taxon>Pseudomonadota</taxon>
        <taxon>Alphaproteobacteria</taxon>
        <taxon>Hyphomicrobiales</taxon>
        <taxon>Hyphomicrobiaceae</taxon>
        <taxon>Filomicrobium</taxon>
    </lineage>
</organism>
<evidence type="ECO:0000256" key="5">
    <source>
        <dbReference type="SAM" id="Phobius"/>
    </source>
</evidence>
<gene>
    <name evidence="6" type="ORF">YBN1229_v1_0494</name>
</gene>
<dbReference type="EMBL" id="LN829119">
    <property type="protein sequence ID" value="CPR15762.1"/>
    <property type="molecule type" value="Genomic_DNA"/>
</dbReference>
<protein>
    <submittedName>
        <fullName evidence="6">Uncharacterized protein</fullName>
    </submittedName>
</protein>
<reference evidence="7" key="1">
    <citation type="submission" date="2015-02" db="EMBL/GenBank/DDBJ databases">
        <authorList>
            <person name="Chooi Y.-H."/>
        </authorList>
    </citation>
    <scope>NUCLEOTIDE SEQUENCE [LARGE SCALE GENOMIC DNA]</scope>
    <source>
        <strain evidence="7">strain Y</strain>
    </source>
</reference>
<comment type="subcellular location">
    <subcellularLocation>
        <location evidence="1">Endomembrane system</location>
        <topology evidence="1">Multi-pass membrane protein</topology>
    </subcellularLocation>
</comment>
<dbReference type="KEGG" id="fiy:BN1229_v1_0494"/>
<dbReference type="PROSITE" id="PS50244">
    <property type="entry name" value="S5A_REDUCTASE"/>
    <property type="match status" value="1"/>
</dbReference>
<dbReference type="OrthoDB" id="9811969at2"/>
<feature type="transmembrane region" description="Helical" evidence="5">
    <location>
        <begin position="20"/>
        <end position="38"/>
    </location>
</feature>
<keyword evidence="2 5" id="KW-0812">Transmembrane</keyword>
<feature type="transmembrane region" description="Helical" evidence="5">
    <location>
        <begin position="50"/>
        <end position="68"/>
    </location>
</feature>
<evidence type="ECO:0000256" key="4">
    <source>
        <dbReference type="ARBA" id="ARBA00023136"/>
    </source>
</evidence>